<dbReference type="Proteomes" id="UP000502533">
    <property type="component" value="Chromosome"/>
</dbReference>
<evidence type="ECO:0000313" key="2">
    <source>
        <dbReference type="EMBL" id="QIP34138.1"/>
    </source>
</evidence>
<accession>A0A7H4IL63</accession>
<dbReference type="PROSITE" id="PS50005">
    <property type="entry name" value="TPR"/>
    <property type="match status" value="3"/>
</dbReference>
<dbReference type="SUPFAM" id="SSF53756">
    <property type="entry name" value="UDP-Glycosyltransferase/glycogen phosphorylase"/>
    <property type="match status" value="1"/>
</dbReference>
<keyword evidence="3" id="KW-1185">Reference proteome</keyword>
<protein>
    <submittedName>
        <fullName evidence="2">Tetratricopeptide repeat protein</fullName>
    </submittedName>
</protein>
<dbReference type="Gene3D" id="3.40.50.2000">
    <property type="entry name" value="Glycogen Phosphorylase B"/>
    <property type="match status" value="1"/>
</dbReference>
<dbReference type="Pfam" id="PF13414">
    <property type="entry name" value="TPR_11"/>
    <property type="match status" value="2"/>
</dbReference>
<dbReference type="InterPro" id="IPR007739">
    <property type="entry name" value="RgpF"/>
</dbReference>
<dbReference type="Pfam" id="PF13176">
    <property type="entry name" value="TPR_7"/>
    <property type="match status" value="1"/>
</dbReference>
<dbReference type="Pfam" id="PF05045">
    <property type="entry name" value="RgpF"/>
    <property type="match status" value="1"/>
</dbReference>
<gene>
    <name evidence="2" type="ORF">GWK63_00225</name>
</gene>
<feature type="repeat" description="TPR" evidence="1">
    <location>
        <begin position="225"/>
        <end position="258"/>
    </location>
</feature>
<dbReference type="InterPro" id="IPR029044">
    <property type="entry name" value="Nucleotide-diphossugar_trans"/>
</dbReference>
<dbReference type="SUPFAM" id="SSF53448">
    <property type="entry name" value="Nucleotide-diphospho-sugar transferases"/>
    <property type="match status" value="2"/>
</dbReference>
<sequence>MKRKYKKLLSKADICRDKGDWSGAITYYEKSLEIDPDRRDIWVQLGHALKEANFPEKALEAYRSACALPGNDGDAPLHFGLLAQRMNKPVLAMAGRRQLLQENPDHPDADHIYSYERMLEEAHTCRDEGDWSGAITHYEKSLEINPDRRDIWVQLGHALKEANFPEKALEAYRSACDLSGNDGDAPLHFGLLAQRMNKPVLAMAGRRQLLQENPDHPDADHIYSYERMLEEAHTCRDEGDWSGAITHYEKSLEIDPDRRDIWVQLGHALKEAGFLDKALAVYRHASTLPGNDGDAPLHLGLLAQRMANIPLALTGLNQALQEKPDHPDALRELDNIKHATQGPRHIIVKEPGQILKRDVAILITHVPAGRLKPHVLPYMKQLRDAGLLVILVVIVDRPVEFTEEESAVANGIIVRDNAGYDFGAWQHAFQLYPDLFGANFLIITNDSVIPTLESDVFQRMIDRIRSCPTDIAGLTASHEYGWHIQSYFLGFKPKALCSLVFNDFIRNIERIDDKDTVIRIYEIPFAKIMQAGGLTIRAIYTSPVSANPTIFGWKELIDQGFPFIKLLMLRKEFAASTGHKKFLRKLQKSWPAVLQKTGFDINLVRASLLAGELSDLPVGAERGLLVDRQPYTVILPDHRLRVACLGPWNYEGRIGATSRELLCTLRRADIQLNAYPIARPYHDHQQICPAIETIDFHTQPDIALIQFDSLCAEMLTDAQHAVIASAKQRIGYWTTEMDSLPPAWHKQCKGMDRIWVSSPRCAALLAGKVSVPVEVVPRAVYMPASIVSQRQTILQRSRIDPDSHIIFGVVDMGDRLARENTAALLDAFARSGLAQENWTLVLVHRGAHTEPEAEKNLSALMTRTTGVHVLEGHVDDNEAGSLFNISDIYVSLHSALDARQIAAEAMAMGKSVIAPDSTDIAEFLDKSCGYPVASAQEMGTASTDRTAPGHPGGRMDEAAMAGALVKAAGAVANRNPAIGTAARERISRLFSADTIAHTIMARLSDVAASTQPDRTMLPHKRRPMTHLPQPPQVNPTFASAQEFDAFVPADGVMPVRLAHDLSWNEKPLPEGAADDWLFFAPHNAYVSPDVVSLLLDAAERRPDVVLFYADDIAAEEDMLDRIRLKPDFDRTLLAAQDYIGAPVFIRRHTLLEVGGLDSRHGTAVLYDLVLRVAEAGKTISRIPHVLVGYKGQRPVADTQARCIALSAQVSGDGIEFAPGNSAGLLSQQRRFTDDACPSVSIVIPTCRSRVSGSDKTYVEHLLAGIAQARWPMDRVTVIVGDDVAGEPDWAKREWPFAFRRVETVRPPGTCFNYAAKMNRLWRSASDEYIIFLNDDANPLTPDWIRAMLGFACDKTVGGVGARLYYEDGSLQHAGIFPAFGAVVHAWLNWPAGAKTYQDWAMAQREWSMVTGAVFATRRTVLERINGFDERFSLEFNDIDLCLRIRNLGYRLVYNPDAVFTHAEKISRGETIPPGEERALFLSRWSRWLENDPASHPRFARGRLDLVAEPEARAWYA</sequence>
<dbReference type="InterPro" id="IPR011990">
    <property type="entry name" value="TPR-like_helical_dom_sf"/>
</dbReference>
<evidence type="ECO:0000313" key="3">
    <source>
        <dbReference type="Proteomes" id="UP000502533"/>
    </source>
</evidence>
<proteinExistence type="predicted"/>
<dbReference type="Gene3D" id="1.25.40.10">
    <property type="entry name" value="Tetratricopeptide repeat domain"/>
    <property type="match status" value="2"/>
</dbReference>
<organism evidence="2 3">
    <name type="scientific">Komagataeibacter rhaeticus</name>
    <dbReference type="NCBI Taxonomy" id="215221"/>
    <lineage>
        <taxon>Bacteria</taxon>
        <taxon>Pseudomonadati</taxon>
        <taxon>Pseudomonadota</taxon>
        <taxon>Alphaproteobacteria</taxon>
        <taxon>Acetobacterales</taxon>
        <taxon>Acetobacteraceae</taxon>
        <taxon>Komagataeibacter</taxon>
    </lineage>
</organism>
<dbReference type="InterPro" id="IPR019734">
    <property type="entry name" value="TPR_rpt"/>
</dbReference>
<reference evidence="2 3" key="1">
    <citation type="submission" date="2020-03" db="EMBL/GenBank/DDBJ databases">
        <title>Isolation of cellulose-producing strains, genome characterization and application of the synthesized cellulose films as an economical and sustainable material for piezoelectric sensor construction.</title>
        <authorList>
            <person name="Mangayil R.K."/>
        </authorList>
    </citation>
    <scope>NUCLEOTIDE SEQUENCE [LARGE SCALE GENOMIC DNA]</scope>
    <source>
        <strain evidence="2 3">ENS 9a1a</strain>
    </source>
</reference>
<dbReference type="KEGG" id="kre:GWK63_00225"/>
<dbReference type="Gene3D" id="3.90.550.10">
    <property type="entry name" value="Spore Coat Polysaccharide Biosynthesis Protein SpsA, Chain A"/>
    <property type="match status" value="2"/>
</dbReference>
<dbReference type="SUPFAM" id="SSF48452">
    <property type="entry name" value="TPR-like"/>
    <property type="match status" value="1"/>
</dbReference>
<feature type="repeat" description="TPR" evidence="1">
    <location>
        <begin position="115"/>
        <end position="148"/>
    </location>
</feature>
<dbReference type="PANTHER" id="PTHR43179">
    <property type="entry name" value="RHAMNOSYLTRANSFERASE WBBL"/>
    <property type="match status" value="1"/>
</dbReference>
<dbReference type="EMBL" id="CP050139">
    <property type="protein sequence ID" value="QIP34138.1"/>
    <property type="molecule type" value="Genomic_DNA"/>
</dbReference>
<dbReference type="SMART" id="SM00028">
    <property type="entry name" value="TPR"/>
    <property type="match status" value="7"/>
</dbReference>
<dbReference type="Pfam" id="PF13641">
    <property type="entry name" value="Glyco_tranf_2_3"/>
    <property type="match status" value="1"/>
</dbReference>
<feature type="repeat" description="TPR" evidence="1">
    <location>
        <begin position="5"/>
        <end position="38"/>
    </location>
</feature>
<dbReference type="PANTHER" id="PTHR43179:SF7">
    <property type="entry name" value="RHAMNOSYLTRANSFERASE WBBL"/>
    <property type="match status" value="1"/>
</dbReference>
<name>A0A7H4IL63_9PROT</name>
<evidence type="ECO:0000256" key="1">
    <source>
        <dbReference type="PROSITE-ProRule" id="PRU00339"/>
    </source>
</evidence>
<keyword evidence="1" id="KW-0802">TPR repeat</keyword>